<gene>
    <name evidence="2" type="ORF">BjapCC829_18900</name>
</gene>
<feature type="compositionally biased region" description="Basic residues" evidence="1">
    <location>
        <begin position="139"/>
        <end position="153"/>
    </location>
</feature>
<name>A0ABY3QWR7_9BRAD</name>
<dbReference type="RefSeq" id="WP_231144660.1">
    <property type="nucleotide sequence ID" value="NZ_CP088100.1"/>
</dbReference>
<evidence type="ECO:0000313" key="2">
    <source>
        <dbReference type="EMBL" id="UFW90486.1"/>
    </source>
</evidence>
<dbReference type="EMBL" id="CP088100">
    <property type="protein sequence ID" value="UFW90486.1"/>
    <property type="molecule type" value="Genomic_DNA"/>
</dbReference>
<accession>A0ABY3QWR7</accession>
<keyword evidence="3" id="KW-1185">Reference proteome</keyword>
<sequence>MKVAKVVTVGRRLVFVEEIAFVEAFDPAANPEFKPEKDFKGRIILLDREIVLTEQTPEAFAKEHELHLFTEDGVAVNRSIVFRVETFEPTESFNPTKPYKTRLKWRDLGDVEQSKLLVTPPETVIAELLQAKVELVKTPKRPGKRPGRGRNGSRRVEAFRG</sequence>
<reference evidence="2" key="1">
    <citation type="submission" date="2021-11" db="EMBL/GenBank/DDBJ databases">
        <title>Australian commercial rhizobial inoculants.</title>
        <authorList>
            <person name="Kohlmeier M.G."/>
            <person name="O'Hara G.W."/>
            <person name="Colombi E."/>
            <person name="Ramsay J.P."/>
            <person name="Terpolilli J."/>
        </authorList>
    </citation>
    <scope>NUCLEOTIDE SEQUENCE</scope>
    <source>
        <strain evidence="2">CC829</strain>
    </source>
</reference>
<evidence type="ECO:0000256" key="1">
    <source>
        <dbReference type="SAM" id="MobiDB-lite"/>
    </source>
</evidence>
<proteinExistence type="predicted"/>
<dbReference type="Proteomes" id="UP001430990">
    <property type="component" value="Chromosome"/>
</dbReference>
<evidence type="ECO:0000313" key="3">
    <source>
        <dbReference type="Proteomes" id="UP001430990"/>
    </source>
</evidence>
<feature type="region of interest" description="Disordered" evidence="1">
    <location>
        <begin position="139"/>
        <end position="161"/>
    </location>
</feature>
<organism evidence="2 3">
    <name type="scientific">Bradyrhizobium barranii</name>
    <dbReference type="NCBI Taxonomy" id="2992140"/>
    <lineage>
        <taxon>Bacteria</taxon>
        <taxon>Pseudomonadati</taxon>
        <taxon>Pseudomonadota</taxon>
        <taxon>Alphaproteobacteria</taxon>
        <taxon>Hyphomicrobiales</taxon>
        <taxon>Nitrobacteraceae</taxon>
        <taxon>Bradyrhizobium</taxon>
    </lineage>
</organism>
<protein>
    <submittedName>
        <fullName evidence="2">Uncharacterized protein</fullName>
    </submittedName>
</protein>